<dbReference type="InterPro" id="IPR010540">
    <property type="entry name" value="CmpB_TMEM229"/>
</dbReference>
<sequence>MKNNFIRCGICGWCLELLWTGFLSFRRREWKLTGHSSLWMFPIYGMAAFLKPLSNFLCSKKCSFLLRGFLYMLFIFTAEYMSGSLLKKHHCCPWDYSGTHFQINGVIRLDYAPLWFFCGLLFEYLNQKNGSTSS</sequence>
<feature type="transmembrane region" description="Helical" evidence="5">
    <location>
        <begin position="64"/>
        <end position="86"/>
    </location>
</feature>
<name>A0ABS8ERQ3_9FIRM</name>
<keyword evidence="4 5" id="KW-0472">Membrane</keyword>
<evidence type="ECO:0000256" key="3">
    <source>
        <dbReference type="ARBA" id="ARBA00022989"/>
    </source>
</evidence>
<protein>
    <submittedName>
        <fullName evidence="6">ABC transporter permease</fullName>
    </submittedName>
</protein>
<reference evidence="6 7" key="1">
    <citation type="submission" date="2021-10" db="EMBL/GenBank/DDBJ databases">
        <title>Anaerobic single-cell dispensing facilitates the cultivation of human gut bacteria.</title>
        <authorList>
            <person name="Afrizal A."/>
        </authorList>
    </citation>
    <scope>NUCLEOTIDE SEQUENCE [LARGE SCALE GENOMIC DNA]</scope>
    <source>
        <strain evidence="6 7">CLA-AA-H246</strain>
    </source>
</reference>
<dbReference type="PANTHER" id="PTHR31746">
    <property type="entry name" value="TRANSMEMBRANE PROTEIN 229 FAMILY MEMBER"/>
    <property type="match status" value="1"/>
</dbReference>
<evidence type="ECO:0000313" key="7">
    <source>
        <dbReference type="Proteomes" id="UP001299235"/>
    </source>
</evidence>
<evidence type="ECO:0000256" key="4">
    <source>
        <dbReference type="ARBA" id="ARBA00023136"/>
    </source>
</evidence>
<dbReference type="EMBL" id="JAJEQE010000002">
    <property type="protein sequence ID" value="MCC2147842.1"/>
    <property type="molecule type" value="Genomic_DNA"/>
</dbReference>
<evidence type="ECO:0000313" key="6">
    <source>
        <dbReference type="EMBL" id="MCC2147842.1"/>
    </source>
</evidence>
<keyword evidence="7" id="KW-1185">Reference proteome</keyword>
<keyword evidence="3 5" id="KW-1133">Transmembrane helix</keyword>
<feature type="transmembrane region" description="Helical" evidence="5">
    <location>
        <begin position="37"/>
        <end position="57"/>
    </location>
</feature>
<evidence type="ECO:0000256" key="1">
    <source>
        <dbReference type="ARBA" id="ARBA00004141"/>
    </source>
</evidence>
<proteinExistence type="predicted"/>
<evidence type="ECO:0000256" key="2">
    <source>
        <dbReference type="ARBA" id="ARBA00022692"/>
    </source>
</evidence>
<dbReference type="Pfam" id="PF06541">
    <property type="entry name" value="ABC_trans_CmpB"/>
    <property type="match status" value="1"/>
</dbReference>
<organism evidence="6 7">
    <name type="scientific">Hominisplanchenecus faecis</name>
    <dbReference type="NCBI Taxonomy" id="2885351"/>
    <lineage>
        <taxon>Bacteria</taxon>
        <taxon>Bacillati</taxon>
        <taxon>Bacillota</taxon>
        <taxon>Clostridia</taxon>
        <taxon>Lachnospirales</taxon>
        <taxon>Lachnospiraceae</taxon>
        <taxon>Hominisplanchenecus</taxon>
    </lineage>
</organism>
<keyword evidence="2 5" id="KW-0812">Transmembrane</keyword>
<feature type="transmembrane region" description="Helical" evidence="5">
    <location>
        <begin position="5"/>
        <end position="25"/>
    </location>
</feature>
<feature type="transmembrane region" description="Helical" evidence="5">
    <location>
        <begin position="106"/>
        <end position="125"/>
    </location>
</feature>
<dbReference type="Proteomes" id="UP001299235">
    <property type="component" value="Unassembled WGS sequence"/>
</dbReference>
<comment type="caution">
    <text evidence="6">The sequence shown here is derived from an EMBL/GenBank/DDBJ whole genome shotgun (WGS) entry which is preliminary data.</text>
</comment>
<gene>
    <name evidence="6" type="ORF">LKD42_01020</name>
</gene>
<dbReference type="RefSeq" id="WP_147631388.1">
    <property type="nucleotide sequence ID" value="NZ_JAJEQE010000002.1"/>
</dbReference>
<evidence type="ECO:0000256" key="5">
    <source>
        <dbReference type="SAM" id="Phobius"/>
    </source>
</evidence>
<comment type="subcellular location">
    <subcellularLocation>
        <location evidence="1">Membrane</location>
        <topology evidence="1">Multi-pass membrane protein</topology>
    </subcellularLocation>
</comment>
<accession>A0ABS8ERQ3</accession>